<dbReference type="Proteomes" id="UP001232245">
    <property type="component" value="Unassembled WGS sequence"/>
</dbReference>
<organism evidence="1 2">
    <name type="scientific">Metabacillus niabensis</name>
    <dbReference type="NCBI Taxonomy" id="324854"/>
    <lineage>
        <taxon>Bacteria</taxon>
        <taxon>Bacillati</taxon>
        <taxon>Bacillota</taxon>
        <taxon>Bacilli</taxon>
        <taxon>Bacillales</taxon>
        <taxon>Bacillaceae</taxon>
        <taxon>Metabacillus</taxon>
    </lineage>
</organism>
<proteinExistence type="predicted"/>
<evidence type="ECO:0000313" key="2">
    <source>
        <dbReference type="Proteomes" id="UP001232245"/>
    </source>
</evidence>
<dbReference type="Pfam" id="PF01904">
    <property type="entry name" value="DUF72"/>
    <property type="match status" value="1"/>
</dbReference>
<dbReference type="SUPFAM" id="SSF117396">
    <property type="entry name" value="TM1631-like"/>
    <property type="match status" value="1"/>
</dbReference>
<accession>A0ABT9YZS2</accession>
<gene>
    <name evidence="1" type="ORF">J2S02_001832</name>
</gene>
<name>A0ABT9YZS2_9BACI</name>
<keyword evidence="2" id="KW-1185">Reference proteome</keyword>
<dbReference type="Gene3D" id="3.20.20.410">
    <property type="entry name" value="Protein of unknown function UPF0759"/>
    <property type="match status" value="1"/>
</dbReference>
<protein>
    <submittedName>
        <fullName evidence="1">Uncharacterized protein YecE (DUF72 family)</fullName>
    </submittedName>
</protein>
<sequence>MTLIQIGLTGWGDHDSLYPLKTSSTNKLKEYSAHFPTVEIDTSFYAIQPERNIVKWLRDTPDAFQFVVKAYQGMTGHLRGDIPFANKQEMFHAFIQSIKPIRTSNKLAMVLFQFPPWFACTKENVTYLKWCREQMGDFDVALEFRNRTWFSGEFYDKTLAFMKAENWIHSIVDEPQAGERSIPTVLHPTDSKKTLIRLHGRNVHGWNKPSSGDNWRDVRYLYRYNEEELLEWKQHIQKLQEQTETIYMLFNNNSGGDAADNAKMMVNLLDISYDGLAEKQLSLFSDIEER</sequence>
<dbReference type="RefSeq" id="WP_174879054.1">
    <property type="nucleotide sequence ID" value="NZ_CADEPK010000001.1"/>
</dbReference>
<dbReference type="EMBL" id="JAUSTZ010000003">
    <property type="protein sequence ID" value="MDQ0225488.1"/>
    <property type="molecule type" value="Genomic_DNA"/>
</dbReference>
<evidence type="ECO:0000313" key="1">
    <source>
        <dbReference type="EMBL" id="MDQ0225488.1"/>
    </source>
</evidence>
<dbReference type="PANTHER" id="PTHR30348:SF13">
    <property type="entry name" value="UPF0759 PROTEIN YUNF"/>
    <property type="match status" value="1"/>
</dbReference>
<comment type="caution">
    <text evidence="1">The sequence shown here is derived from an EMBL/GenBank/DDBJ whole genome shotgun (WGS) entry which is preliminary data.</text>
</comment>
<dbReference type="PANTHER" id="PTHR30348">
    <property type="entry name" value="UNCHARACTERIZED PROTEIN YECE"/>
    <property type="match status" value="1"/>
</dbReference>
<dbReference type="InterPro" id="IPR036520">
    <property type="entry name" value="UPF0759_sf"/>
</dbReference>
<dbReference type="InterPro" id="IPR002763">
    <property type="entry name" value="DUF72"/>
</dbReference>
<reference evidence="1 2" key="1">
    <citation type="submission" date="2023-07" db="EMBL/GenBank/DDBJ databases">
        <title>Genomic Encyclopedia of Type Strains, Phase IV (KMG-IV): sequencing the most valuable type-strain genomes for metagenomic binning, comparative biology and taxonomic classification.</title>
        <authorList>
            <person name="Goeker M."/>
        </authorList>
    </citation>
    <scope>NUCLEOTIDE SEQUENCE [LARGE SCALE GENOMIC DNA]</scope>
    <source>
        <strain evidence="1 2">DSM 17723</strain>
    </source>
</reference>